<keyword evidence="2" id="KW-1185">Reference proteome</keyword>
<protein>
    <submittedName>
        <fullName evidence="1">Uncharacterized protein</fullName>
    </submittedName>
</protein>
<dbReference type="RefSeq" id="WP_165135950.1">
    <property type="nucleotide sequence ID" value="NZ_CP049253.1"/>
</dbReference>
<accession>A0ABS4ZH62</accession>
<dbReference type="EMBL" id="JAGIOL010000001">
    <property type="protein sequence ID" value="MBP2436619.1"/>
    <property type="molecule type" value="Genomic_DNA"/>
</dbReference>
<evidence type="ECO:0000313" key="1">
    <source>
        <dbReference type="EMBL" id="MBP2436619.1"/>
    </source>
</evidence>
<proteinExistence type="predicted"/>
<sequence length="57" mass="6446">MHGSRVARLNEIHRTADDRLERFLGRKEITERGLDALTELDQEVNVASLGVELISQS</sequence>
<reference evidence="1 2" key="1">
    <citation type="submission" date="2021-03" db="EMBL/GenBank/DDBJ databases">
        <title>Sequencing the genomes of 1000 actinobacteria strains.</title>
        <authorList>
            <person name="Klenk H.-P."/>
        </authorList>
    </citation>
    <scope>NUCLEOTIDE SEQUENCE [LARGE SCALE GENOMIC DNA]</scope>
    <source>
        <strain evidence="1 2">DSM 24221</strain>
    </source>
</reference>
<comment type="caution">
    <text evidence="1">The sequence shown here is derived from an EMBL/GenBank/DDBJ whole genome shotgun (WGS) entry which is preliminary data.</text>
</comment>
<gene>
    <name evidence="1" type="ORF">JOF34_001205</name>
</gene>
<organism evidence="1 2">
    <name type="scientific">Microbacterium amylolyticum</name>
    <dbReference type="NCBI Taxonomy" id="936337"/>
    <lineage>
        <taxon>Bacteria</taxon>
        <taxon>Bacillati</taxon>
        <taxon>Actinomycetota</taxon>
        <taxon>Actinomycetes</taxon>
        <taxon>Micrococcales</taxon>
        <taxon>Microbacteriaceae</taxon>
        <taxon>Microbacterium</taxon>
    </lineage>
</organism>
<name>A0ABS4ZH62_9MICO</name>
<dbReference type="Proteomes" id="UP001519362">
    <property type="component" value="Unassembled WGS sequence"/>
</dbReference>
<evidence type="ECO:0000313" key="2">
    <source>
        <dbReference type="Proteomes" id="UP001519362"/>
    </source>
</evidence>